<proteinExistence type="predicted"/>
<sequence>MARKCVGLGLGLMLLAGCTTPEARKLQLSPSGLKPGITAAQFDTRQSVPNKYHVTYDFKSSVPEESGLYEFTYHPREGGHRIAGFILVDPPEDIDPQDLQNMAVQMQATEFLQDGKIKLPFNVALDERFQGLNVSGITKVRYEPHDCSSTLGECKFTRIKGNKREKRVSVLSENGGIWHRIETVVRPMAGEDELEVETYFTLDKYGVVQDSKIWRRTKSGEELNTATRLK</sequence>
<accession>A0A2G5KBU4</accession>
<gene>
    <name evidence="1" type="ORF">BFP76_14195</name>
</gene>
<protein>
    <recommendedName>
        <fullName evidence="3">Lipoprotein</fullName>
    </recommendedName>
</protein>
<keyword evidence="2" id="KW-1185">Reference proteome</keyword>
<name>A0A2G5KBU4_9RHOB</name>
<dbReference type="PROSITE" id="PS51257">
    <property type="entry name" value="PROKAR_LIPOPROTEIN"/>
    <property type="match status" value="1"/>
</dbReference>
<dbReference type="Proteomes" id="UP000231516">
    <property type="component" value="Unassembled WGS sequence"/>
</dbReference>
<dbReference type="EMBL" id="MDGM01000007">
    <property type="protein sequence ID" value="PIB26104.1"/>
    <property type="molecule type" value="Genomic_DNA"/>
</dbReference>
<evidence type="ECO:0000313" key="2">
    <source>
        <dbReference type="Proteomes" id="UP000231516"/>
    </source>
</evidence>
<dbReference type="RefSeq" id="WP_099591853.1">
    <property type="nucleotide sequence ID" value="NZ_MDGM01000007.1"/>
</dbReference>
<evidence type="ECO:0008006" key="3">
    <source>
        <dbReference type="Google" id="ProtNLM"/>
    </source>
</evidence>
<evidence type="ECO:0000313" key="1">
    <source>
        <dbReference type="EMBL" id="PIB26104.1"/>
    </source>
</evidence>
<comment type="caution">
    <text evidence="1">The sequence shown here is derived from an EMBL/GenBank/DDBJ whole genome shotgun (WGS) entry which is preliminary data.</text>
</comment>
<dbReference type="AlphaFoldDB" id="A0A2G5KBU4"/>
<reference evidence="1 2" key="1">
    <citation type="submission" date="2016-08" db="EMBL/GenBank/DDBJ databases">
        <title>Draft genome of Amylibacter sp. strain 4G11.</title>
        <authorList>
            <person name="Wong S.-K."/>
            <person name="Hamasaki K."/>
            <person name="Yoshizawa S."/>
        </authorList>
    </citation>
    <scope>NUCLEOTIDE SEQUENCE [LARGE SCALE GENOMIC DNA]</scope>
    <source>
        <strain evidence="1 2">4G11</strain>
    </source>
</reference>
<organism evidence="1 2">
    <name type="scientific">Paramylibacter kogurei</name>
    <dbReference type="NCBI Taxonomy" id="1889778"/>
    <lineage>
        <taxon>Bacteria</taxon>
        <taxon>Pseudomonadati</taxon>
        <taxon>Pseudomonadota</taxon>
        <taxon>Alphaproteobacteria</taxon>
        <taxon>Rhodobacterales</taxon>
        <taxon>Paracoccaceae</taxon>
        <taxon>Paramylibacter</taxon>
    </lineage>
</organism>
<dbReference type="OrthoDB" id="7835359at2"/>